<reference evidence="3 4" key="1">
    <citation type="submission" date="2014-09" db="EMBL/GenBank/DDBJ databases">
        <title>Complete genome sequence of Endomicrobium proavitum.</title>
        <authorList>
            <person name="Zheng H."/>
        </authorList>
    </citation>
    <scope>NUCLEOTIDE SEQUENCE [LARGE SCALE GENOMIC DNA]</scope>
    <source>
        <strain evidence="3 4">Rsa215</strain>
    </source>
</reference>
<dbReference type="PANTHER" id="PTHR30160">
    <property type="entry name" value="TETRAACYLDISACCHARIDE 4'-KINASE-RELATED"/>
    <property type="match status" value="1"/>
</dbReference>
<evidence type="ECO:0000313" key="3">
    <source>
        <dbReference type="EMBL" id="AKL97780.1"/>
    </source>
</evidence>
<name>A0A0G3WIR3_9BACT</name>
<dbReference type="KEGG" id="epo:Epro_0401"/>
<dbReference type="OrthoDB" id="9768048at2"/>
<dbReference type="Pfam" id="PF01075">
    <property type="entry name" value="Glyco_transf_9"/>
    <property type="match status" value="1"/>
</dbReference>
<dbReference type="PANTHER" id="PTHR30160:SF1">
    <property type="entry name" value="LIPOPOLYSACCHARIDE 1,2-N-ACETYLGLUCOSAMINETRANSFERASE-RELATED"/>
    <property type="match status" value="1"/>
</dbReference>
<accession>A0A0G3WIR3</accession>
<protein>
    <submittedName>
        <fullName evidence="3">Putative Heptosyltransferase II</fullName>
    </submittedName>
</protein>
<dbReference type="GO" id="GO:0009244">
    <property type="term" value="P:lipopolysaccharide core region biosynthetic process"/>
    <property type="evidence" value="ECO:0007669"/>
    <property type="project" value="TreeGrafter"/>
</dbReference>
<dbReference type="InterPro" id="IPR051199">
    <property type="entry name" value="LPS_LOS_Heptosyltrfase"/>
</dbReference>
<dbReference type="GO" id="GO:0005829">
    <property type="term" value="C:cytosol"/>
    <property type="evidence" value="ECO:0007669"/>
    <property type="project" value="TreeGrafter"/>
</dbReference>
<dbReference type="AlphaFoldDB" id="A0A0G3WIR3"/>
<sequence length="381" mass="42857">MNTNKNFTLYSDCINFPLDRPCAYQKNENARCADCSHYIKISQSGEKTKILIIKLGAMGDVLRTTFLLEGLKEVYPKGEISWIVSPKNAAVLENNKYIDSVIMTDDKTNEFLAKNFFDAVINLDLSPESLALAKLSNKSKLFGYSLDENRNITSSNDFALQWLKMSAYDELKKANTKTYQHWMSKITELPQDNYEIIVPLSEASITKAEDFLKSLNISENKKIIGINPGAGKRWQMKKYRTDGFIETAKYFSNKGYTILLLGAKDDEAEIKEILNQNIKNIYSTGTENSIPDFFAFINLCDVVICADTMALHAAAGLKKNIVAIFGPTSYSEIEIYGRGIKIKSDIECLGCYKQTCDIKNNCMQRVSSAQVIEAVESLVKL</sequence>
<dbReference type="SUPFAM" id="SSF53756">
    <property type="entry name" value="UDP-Glycosyltransferase/glycogen phosphorylase"/>
    <property type="match status" value="1"/>
</dbReference>
<evidence type="ECO:0000256" key="1">
    <source>
        <dbReference type="ARBA" id="ARBA00022676"/>
    </source>
</evidence>
<evidence type="ECO:0000313" key="4">
    <source>
        <dbReference type="Proteomes" id="UP000035337"/>
    </source>
</evidence>
<proteinExistence type="predicted"/>
<dbReference type="STRING" id="1408281.Epro_0401"/>
<dbReference type="CDD" id="cd03789">
    <property type="entry name" value="GT9_LPS_heptosyltransferase"/>
    <property type="match status" value="1"/>
</dbReference>
<keyword evidence="4" id="KW-1185">Reference proteome</keyword>
<organism evidence="3 4">
    <name type="scientific">Endomicrobium proavitum</name>
    <dbReference type="NCBI Taxonomy" id="1408281"/>
    <lineage>
        <taxon>Bacteria</taxon>
        <taxon>Pseudomonadati</taxon>
        <taxon>Elusimicrobiota</taxon>
        <taxon>Endomicrobiia</taxon>
        <taxon>Endomicrobiales</taxon>
        <taxon>Endomicrobiaceae</taxon>
        <taxon>Endomicrobium</taxon>
    </lineage>
</organism>
<dbReference type="Gene3D" id="3.40.50.2000">
    <property type="entry name" value="Glycogen Phosphorylase B"/>
    <property type="match status" value="2"/>
</dbReference>
<dbReference type="RefSeq" id="WP_082121465.1">
    <property type="nucleotide sequence ID" value="NZ_CP009498.1"/>
</dbReference>
<dbReference type="GO" id="GO:0008713">
    <property type="term" value="F:ADP-heptose-lipopolysaccharide heptosyltransferase activity"/>
    <property type="evidence" value="ECO:0007669"/>
    <property type="project" value="TreeGrafter"/>
</dbReference>
<dbReference type="EMBL" id="CP009498">
    <property type="protein sequence ID" value="AKL97780.1"/>
    <property type="molecule type" value="Genomic_DNA"/>
</dbReference>
<keyword evidence="1" id="KW-0328">Glycosyltransferase</keyword>
<dbReference type="InterPro" id="IPR002201">
    <property type="entry name" value="Glyco_trans_9"/>
</dbReference>
<evidence type="ECO:0000256" key="2">
    <source>
        <dbReference type="ARBA" id="ARBA00022679"/>
    </source>
</evidence>
<dbReference type="Proteomes" id="UP000035337">
    <property type="component" value="Chromosome"/>
</dbReference>
<gene>
    <name evidence="3" type="ORF">Epro_0401</name>
</gene>
<keyword evidence="2 3" id="KW-0808">Transferase</keyword>